<dbReference type="InParanoid" id="A0A667XEC1"/>
<feature type="repeat" description="ANK" evidence="5">
    <location>
        <begin position="341"/>
        <end position="373"/>
    </location>
</feature>
<dbReference type="PANTHER" id="PTHR15897">
    <property type="entry name" value="ANKYRIN REPEAT AND MYND DOMAIN PROTEIN 1"/>
    <property type="match status" value="1"/>
</dbReference>
<sequence>MLSTCPGVAAGGRPGEGKLHRGYTGAHLGQEKRQGLGVQEWPDGSRYEGDFVSGLKHGKGKYTWANGEYYKGSFYKDYRHGEGVHCWPTGHKFTGKFYLNRKEGYGLQLLPDGTMFQGLYHADQRFGPGVVSYPDGRQDVGLWHRERLLRLCTSIEWGFSLNNFPEYAAYMDSAAIIRDPLTQVHAEQRRPSYYFQPRISFLKDLQSDEGFILPPDMEIYSTDGDHLPLPPGRRKELDQHFHGELWEPNSSLYQGYDRDPLSTLPLLPRMQAHIHTHRLQALSVGWDVAAVLSLSRDGFGTKGPLEISSELLIQQASLGERQAVSQSLRTGLVHPDVADTRGHTALIAATVNCHNDVIHLLLDRGADIDKLNCEGMSALAVCLVLYYPIQSLHTTVAEEIQLEPLPETLVGLLLNADPLHSAVCSSACLYEAMQRSAEGLSRTGIPQHTDTQETVCKMAAMKIEHRARWNTLKLLLDRGADPNASRVPMPVLFLAVKAADTEAVRRLVLCGARTDIPLPPEKKGLYPLHIAAGLPGPAGPRITELLLHALSDPDTQANDQDEIYEQDKVCVLLSFSAPKSQGPTTTFSLPSSKAPVEGGRTALHVACQRDSDYIHASEVVALLLSHGASTDLLWSGHSPLSLAIASGNDLAVKELLKGGADPNLPLSRGVGSALCALANINYHSGGHPHNKTKLLDMLVKAGADMLMPVMVGEVLGTVVDYAHYAFKQDSRIANTPFHALSMREREIFNARRRLLSMMGDLLRQAAVQRERERLEKQQHLEPHSQYCLSSCETSPLFKYCYQCGRSVSVVLTACSRCHQVYYCSTACKLQAWEERHKDECIRVSGGKHKLPNQH</sequence>
<evidence type="ECO:0000259" key="7">
    <source>
        <dbReference type="PROSITE" id="PS50865"/>
    </source>
</evidence>
<dbReference type="GeneTree" id="ENSGT00460000041630"/>
<evidence type="ECO:0000256" key="1">
    <source>
        <dbReference type="ARBA" id="ARBA00022723"/>
    </source>
</evidence>
<dbReference type="PROSITE" id="PS50088">
    <property type="entry name" value="ANK_REPEAT"/>
    <property type="match status" value="3"/>
</dbReference>
<evidence type="ECO:0000256" key="5">
    <source>
        <dbReference type="PROSITE-ProRule" id="PRU00023"/>
    </source>
</evidence>
<dbReference type="PROSITE" id="PS50297">
    <property type="entry name" value="ANK_REP_REGION"/>
    <property type="match status" value="3"/>
</dbReference>
<keyword evidence="9" id="KW-1185">Reference proteome</keyword>
<keyword evidence="5" id="KW-0040">ANK repeat</keyword>
<keyword evidence="4" id="KW-0862">Zinc</keyword>
<dbReference type="SMART" id="SM00248">
    <property type="entry name" value="ANK"/>
    <property type="match status" value="5"/>
</dbReference>
<dbReference type="Gene3D" id="2.20.110.10">
    <property type="entry name" value="Histone H3 K4-specific methyltransferase SET7/9 N-terminal domain"/>
    <property type="match status" value="1"/>
</dbReference>
<keyword evidence="2" id="KW-0677">Repeat</keyword>
<dbReference type="AlphaFoldDB" id="A0A667XEC1"/>
<dbReference type="PANTHER" id="PTHR15897:SF2">
    <property type="entry name" value="ANKYRIN REPEAT AND MYND DOMAIN-CONTAINING PROTEIN 1"/>
    <property type="match status" value="1"/>
</dbReference>
<reference evidence="8" key="3">
    <citation type="submission" date="2025-09" db="UniProtKB">
        <authorList>
            <consortium name="Ensembl"/>
        </authorList>
    </citation>
    <scope>IDENTIFICATION</scope>
</reference>
<dbReference type="Proteomes" id="UP000472263">
    <property type="component" value="Chromosome 4"/>
</dbReference>
<gene>
    <name evidence="8" type="primary">ankmy1</name>
</gene>
<dbReference type="Pfam" id="PF12796">
    <property type="entry name" value="Ank_2"/>
    <property type="match status" value="1"/>
</dbReference>
<keyword evidence="3 6" id="KW-0863">Zinc-finger</keyword>
<feature type="repeat" description="ANK" evidence="5">
    <location>
        <begin position="598"/>
        <end position="635"/>
    </location>
</feature>
<dbReference type="SMART" id="SM00698">
    <property type="entry name" value="MORN"/>
    <property type="match status" value="4"/>
</dbReference>
<evidence type="ECO:0000313" key="9">
    <source>
        <dbReference type="Proteomes" id="UP000472263"/>
    </source>
</evidence>
<dbReference type="SUPFAM" id="SSF144232">
    <property type="entry name" value="HIT/MYND zinc finger-like"/>
    <property type="match status" value="1"/>
</dbReference>
<dbReference type="InterPro" id="IPR053064">
    <property type="entry name" value="Ankyrin-MYND_domain-protein"/>
</dbReference>
<protein>
    <submittedName>
        <fullName evidence="8">Ankyrin repeat and MYND domain containing 1</fullName>
    </submittedName>
</protein>
<dbReference type="GO" id="GO:0008270">
    <property type="term" value="F:zinc ion binding"/>
    <property type="evidence" value="ECO:0007669"/>
    <property type="project" value="UniProtKB-KW"/>
</dbReference>
<dbReference type="InterPro" id="IPR036770">
    <property type="entry name" value="Ankyrin_rpt-contain_sf"/>
</dbReference>
<dbReference type="Pfam" id="PF00023">
    <property type="entry name" value="Ank"/>
    <property type="match status" value="1"/>
</dbReference>
<feature type="repeat" description="ANK" evidence="5">
    <location>
        <begin position="635"/>
        <end position="667"/>
    </location>
</feature>
<evidence type="ECO:0000256" key="3">
    <source>
        <dbReference type="ARBA" id="ARBA00022771"/>
    </source>
</evidence>
<evidence type="ECO:0000313" key="8">
    <source>
        <dbReference type="Ensembl" id="ENSMMDP00005013502.1"/>
    </source>
</evidence>
<dbReference type="InterPro" id="IPR003409">
    <property type="entry name" value="MORN"/>
</dbReference>
<evidence type="ECO:0000256" key="6">
    <source>
        <dbReference type="PROSITE-ProRule" id="PRU00134"/>
    </source>
</evidence>
<dbReference type="SUPFAM" id="SSF82185">
    <property type="entry name" value="Histone H3 K4-specific methyltransferase SET7/9 N-terminal domain"/>
    <property type="match status" value="1"/>
</dbReference>
<evidence type="ECO:0000256" key="4">
    <source>
        <dbReference type="ARBA" id="ARBA00022833"/>
    </source>
</evidence>
<dbReference type="Ensembl" id="ENSMMDT00005013889.1">
    <property type="protein sequence ID" value="ENSMMDP00005013502.1"/>
    <property type="gene ID" value="ENSMMDG00005007006.1"/>
</dbReference>
<reference evidence="8" key="2">
    <citation type="submission" date="2025-08" db="UniProtKB">
        <authorList>
            <consortium name="Ensembl"/>
        </authorList>
    </citation>
    <scope>IDENTIFICATION</scope>
</reference>
<dbReference type="InterPro" id="IPR002110">
    <property type="entry name" value="Ankyrin_rpt"/>
</dbReference>
<dbReference type="InterPro" id="IPR002893">
    <property type="entry name" value="Znf_MYND"/>
</dbReference>
<dbReference type="Gene3D" id="1.25.40.20">
    <property type="entry name" value="Ankyrin repeat-containing domain"/>
    <property type="match status" value="3"/>
</dbReference>
<dbReference type="PROSITE" id="PS50865">
    <property type="entry name" value="ZF_MYND_2"/>
    <property type="match status" value="1"/>
</dbReference>
<reference evidence="8" key="1">
    <citation type="submission" date="2019-06" db="EMBL/GenBank/DDBJ databases">
        <authorList>
            <consortium name="Wellcome Sanger Institute Data Sharing"/>
        </authorList>
    </citation>
    <scope>NUCLEOTIDE SEQUENCE [LARGE SCALE GENOMIC DNA]</scope>
</reference>
<accession>A0A667XEC1</accession>
<name>A0A667XEC1_9TELE</name>
<organism evidence="8 9">
    <name type="scientific">Myripristis murdjan</name>
    <name type="common">pinecone soldierfish</name>
    <dbReference type="NCBI Taxonomy" id="586833"/>
    <lineage>
        <taxon>Eukaryota</taxon>
        <taxon>Metazoa</taxon>
        <taxon>Chordata</taxon>
        <taxon>Craniata</taxon>
        <taxon>Vertebrata</taxon>
        <taxon>Euteleostomi</taxon>
        <taxon>Actinopterygii</taxon>
        <taxon>Neopterygii</taxon>
        <taxon>Teleostei</taxon>
        <taxon>Neoteleostei</taxon>
        <taxon>Acanthomorphata</taxon>
        <taxon>Holocentriformes</taxon>
        <taxon>Holocentridae</taxon>
        <taxon>Myripristis</taxon>
    </lineage>
</organism>
<evidence type="ECO:0000256" key="2">
    <source>
        <dbReference type="ARBA" id="ARBA00022737"/>
    </source>
</evidence>
<dbReference type="Pfam" id="PF01753">
    <property type="entry name" value="zf-MYND"/>
    <property type="match status" value="1"/>
</dbReference>
<dbReference type="PROSITE" id="PS01360">
    <property type="entry name" value="ZF_MYND_1"/>
    <property type="match status" value="1"/>
</dbReference>
<keyword evidence="1" id="KW-0479">Metal-binding</keyword>
<dbReference type="Gene3D" id="6.10.140.2220">
    <property type="match status" value="1"/>
</dbReference>
<dbReference type="Pfam" id="PF02493">
    <property type="entry name" value="MORN"/>
    <property type="match status" value="5"/>
</dbReference>
<feature type="domain" description="MYND-type" evidence="7">
    <location>
        <begin position="800"/>
        <end position="840"/>
    </location>
</feature>
<dbReference type="SUPFAM" id="SSF48403">
    <property type="entry name" value="Ankyrin repeat"/>
    <property type="match status" value="1"/>
</dbReference>
<proteinExistence type="predicted"/>